<sequence>MILIKIGGGKKINLNYICEDIKTLTDQGEKVVLVHGASVIRDEIAKKIGAPTKTITSPTGISSVYTDKTAIDVFLMAYPGLVNKTIVARLQSYGVNAVGLSGIDGQLWKGKRKVNVYSKEGVKTKLITDNMTGKVTQININLINLLLNNKYLPVVCPPALSEENEIINTDNDWAVAVMSGALKIEKMVVLFEAPGLLKKFGDESSLIKIVNKDKLDTYLTYTQGRMKKKLLGAKEAFTQGLKKLYWSDGRIKNPIINALKGTGTIIS</sequence>
<dbReference type="GO" id="GO:0005737">
    <property type="term" value="C:cytoplasm"/>
    <property type="evidence" value="ECO:0007669"/>
    <property type="project" value="InterPro"/>
</dbReference>
<comment type="pathway">
    <text evidence="6">Amino-acid biosynthesis.</text>
</comment>
<keyword evidence="2" id="KW-0808">Transferase</keyword>
<evidence type="ECO:0000256" key="4">
    <source>
        <dbReference type="ARBA" id="ARBA00022777"/>
    </source>
</evidence>
<evidence type="ECO:0000313" key="8">
    <source>
        <dbReference type="EMBL" id="PIP63358.1"/>
    </source>
</evidence>
<dbReference type="PIRSF" id="PIRSF000728">
    <property type="entry name" value="NAGK"/>
    <property type="match status" value="1"/>
</dbReference>
<dbReference type="PANTHER" id="PTHR23342">
    <property type="entry name" value="N-ACETYLGLUTAMATE SYNTHASE"/>
    <property type="match status" value="1"/>
</dbReference>
<dbReference type="GO" id="GO:0005524">
    <property type="term" value="F:ATP binding"/>
    <property type="evidence" value="ECO:0007669"/>
    <property type="project" value="UniProtKB-KW"/>
</dbReference>
<evidence type="ECO:0000256" key="6">
    <source>
        <dbReference type="ARBA" id="ARBA00029440"/>
    </source>
</evidence>
<dbReference type="GO" id="GO:0003991">
    <property type="term" value="F:acetylglutamate kinase activity"/>
    <property type="evidence" value="ECO:0007669"/>
    <property type="project" value="TreeGrafter"/>
</dbReference>
<dbReference type="AlphaFoldDB" id="A0A2H0C213"/>
<gene>
    <name evidence="8" type="primary">argB</name>
    <name evidence="8" type="ORF">COW97_02915</name>
</gene>
<dbReference type="InterPro" id="IPR001057">
    <property type="entry name" value="Glu/AcGlu_kinase"/>
</dbReference>
<keyword evidence="3" id="KW-0547">Nucleotide-binding</keyword>
<dbReference type="InterPro" id="IPR001048">
    <property type="entry name" value="Asp/Glu/Uridylate_kinase"/>
</dbReference>
<evidence type="ECO:0000256" key="3">
    <source>
        <dbReference type="ARBA" id="ARBA00022741"/>
    </source>
</evidence>
<dbReference type="PANTHER" id="PTHR23342:SF20">
    <property type="entry name" value="[LYSW]-AMINOADIPATE KINASE"/>
    <property type="match status" value="1"/>
</dbReference>
<name>A0A2H0C213_9BACT</name>
<evidence type="ECO:0000313" key="9">
    <source>
        <dbReference type="Proteomes" id="UP000229699"/>
    </source>
</evidence>
<keyword evidence="4 8" id="KW-0418">Kinase</keyword>
<keyword evidence="5" id="KW-0067">ATP-binding</keyword>
<dbReference type="PRINTS" id="PR00474">
    <property type="entry name" value="GLU5KINASE"/>
</dbReference>
<dbReference type="GO" id="GO:0006526">
    <property type="term" value="P:L-arginine biosynthetic process"/>
    <property type="evidence" value="ECO:0007669"/>
    <property type="project" value="TreeGrafter"/>
</dbReference>
<reference evidence="8 9" key="1">
    <citation type="submission" date="2017-09" db="EMBL/GenBank/DDBJ databases">
        <title>Depth-based differentiation of microbial function through sediment-hosted aquifers and enrichment of novel symbionts in the deep terrestrial subsurface.</title>
        <authorList>
            <person name="Probst A.J."/>
            <person name="Ladd B."/>
            <person name="Jarett J.K."/>
            <person name="Geller-Mcgrath D.E."/>
            <person name="Sieber C.M."/>
            <person name="Emerson J.B."/>
            <person name="Anantharaman K."/>
            <person name="Thomas B.C."/>
            <person name="Malmstrom R."/>
            <person name="Stieglmeier M."/>
            <person name="Klingl A."/>
            <person name="Woyke T."/>
            <person name="Ryan C.M."/>
            <person name="Banfield J.F."/>
        </authorList>
    </citation>
    <scope>NUCLEOTIDE SEQUENCE [LARGE SCALE GENOMIC DNA]</scope>
    <source>
        <strain evidence="8">CG22_combo_CG10-13_8_21_14_all_34_12</strain>
    </source>
</reference>
<evidence type="ECO:0000256" key="5">
    <source>
        <dbReference type="ARBA" id="ARBA00022840"/>
    </source>
</evidence>
<accession>A0A2H0C213</accession>
<evidence type="ECO:0000256" key="1">
    <source>
        <dbReference type="ARBA" id="ARBA00022605"/>
    </source>
</evidence>
<feature type="domain" description="Aspartate/glutamate/uridylate kinase" evidence="7">
    <location>
        <begin position="2"/>
        <end position="240"/>
    </location>
</feature>
<dbReference type="Gene3D" id="3.40.1160.10">
    <property type="entry name" value="Acetylglutamate kinase-like"/>
    <property type="match status" value="1"/>
</dbReference>
<dbReference type="Pfam" id="PF00696">
    <property type="entry name" value="AA_kinase"/>
    <property type="match status" value="1"/>
</dbReference>
<dbReference type="SUPFAM" id="SSF53633">
    <property type="entry name" value="Carbamate kinase-like"/>
    <property type="match status" value="1"/>
</dbReference>
<keyword evidence="1" id="KW-0028">Amino-acid biosynthesis</keyword>
<evidence type="ECO:0000256" key="2">
    <source>
        <dbReference type="ARBA" id="ARBA00022679"/>
    </source>
</evidence>
<dbReference type="Proteomes" id="UP000229699">
    <property type="component" value="Unassembled WGS sequence"/>
</dbReference>
<dbReference type="NCBIfam" id="TIGR00761">
    <property type="entry name" value="argB"/>
    <property type="match status" value="1"/>
</dbReference>
<evidence type="ECO:0000259" key="7">
    <source>
        <dbReference type="Pfam" id="PF00696"/>
    </source>
</evidence>
<organism evidence="8 9">
    <name type="scientific">Candidatus Roizmanbacteria bacterium CG22_combo_CG10-13_8_21_14_all_34_12</name>
    <dbReference type="NCBI Taxonomy" id="1974860"/>
    <lineage>
        <taxon>Bacteria</taxon>
        <taxon>Candidatus Roizmaniibacteriota</taxon>
    </lineage>
</organism>
<dbReference type="InterPro" id="IPR004662">
    <property type="entry name" value="AcgluKinase_fam"/>
</dbReference>
<protein>
    <submittedName>
        <fullName evidence="8">Acetylglutamate kinase</fullName>
    </submittedName>
</protein>
<dbReference type="NCBIfam" id="NF010659">
    <property type="entry name" value="PRK14058.1-1"/>
    <property type="match status" value="1"/>
</dbReference>
<comment type="caution">
    <text evidence="8">The sequence shown here is derived from an EMBL/GenBank/DDBJ whole genome shotgun (WGS) entry which is preliminary data.</text>
</comment>
<proteinExistence type="predicted"/>
<dbReference type="EMBL" id="PCTC01000061">
    <property type="protein sequence ID" value="PIP63358.1"/>
    <property type="molecule type" value="Genomic_DNA"/>
</dbReference>
<dbReference type="InterPro" id="IPR036393">
    <property type="entry name" value="AceGlu_kinase-like_sf"/>
</dbReference>